<reference evidence="2 3" key="1">
    <citation type="submission" date="2024-04" db="EMBL/GenBank/DDBJ databases">
        <authorList>
            <person name="Waldvogel A.-M."/>
            <person name="Schoenle A."/>
        </authorList>
    </citation>
    <scope>NUCLEOTIDE SEQUENCE [LARGE SCALE GENOMIC DNA]</scope>
</reference>
<feature type="region of interest" description="Disordered" evidence="1">
    <location>
        <begin position="1"/>
        <end position="55"/>
    </location>
</feature>
<protein>
    <submittedName>
        <fullName evidence="2">Uncharacterized protein</fullName>
    </submittedName>
</protein>
<evidence type="ECO:0000313" key="3">
    <source>
        <dbReference type="Proteomes" id="UP001497482"/>
    </source>
</evidence>
<evidence type="ECO:0000313" key="2">
    <source>
        <dbReference type="EMBL" id="CAL1602148.1"/>
    </source>
</evidence>
<evidence type="ECO:0000256" key="1">
    <source>
        <dbReference type="SAM" id="MobiDB-lite"/>
    </source>
</evidence>
<dbReference type="EMBL" id="OZ035825">
    <property type="protein sequence ID" value="CAL1602148.1"/>
    <property type="molecule type" value="Genomic_DNA"/>
</dbReference>
<proteinExistence type="predicted"/>
<dbReference type="AlphaFoldDB" id="A0AAV2LP71"/>
<accession>A0AAV2LP71</accession>
<keyword evidence="3" id="KW-1185">Reference proteome</keyword>
<name>A0AAV2LP71_KNICA</name>
<sequence>MPFLRGARPSQAGQASGRHTGHPAHVMTLIEGAALPAGPPHPRSARHSSGRGSSPGSCALCNPVFLFAGAALTCADLHAMQPPRNAASTQCSLHAMQPPRNAASTQCSLHAMQPPRNAASTQCSLHASR</sequence>
<gene>
    <name evidence="2" type="ORF">KC01_LOCUS29962</name>
</gene>
<organism evidence="2 3">
    <name type="scientific">Knipowitschia caucasica</name>
    <name type="common">Caucasian dwarf goby</name>
    <name type="synonym">Pomatoschistus caucasicus</name>
    <dbReference type="NCBI Taxonomy" id="637954"/>
    <lineage>
        <taxon>Eukaryota</taxon>
        <taxon>Metazoa</taxon>
        <taxon>Chordata</taxon>
        <taxon>Craniata</taxon>
        <taxon>Vertebrata</taxon>
        <taxon>Euteleostomi</taxon>
        <taxon>Actinopterygii</taxon>
        <taxon>Neopterygii</taxon>
        <taxon>Teleostei</taxon>
        <taxon>Neoteleostei</taxon>
        <taxon>Acanthomorphata</taxon>
        <taxon>Gobiaria</taxon>
        <taxon>Gobiiformes</taxon>
        <taxon>Gobioidei</taxon>
        <taxon>Gobiidae</taxon>
        <taxon>Gobiinae</taxon>
        <taxon>Knipowitschia</taxon>
    </lineage>
</organism>
<dbReference type="Proteomes" id="UP001497482">
    <property type="component" value="Chromosome 3"/>
</dbReference>